<evidence type="ECO:0000313" key="2">
    <source>
        <dbReference type="Proteomes" id="UP000244005"/>
    </source>
</evidence>
<organism evidence="1 2">
    <name type="scientific">Marchantia polymorpha</name>
    <name type="common">Common liverwort</name>
    <name type="synonym">Marchantia aquatica</name>
    <dbReference type="NCBI Taxonomy" id="3197"/>
    <lineage>
        <taxon>Eukaryota</taxon>
        <taxon>Viridiplantae</taxon>
        <taxon>Streptophyta</taxon>
        <taxon>Embryophyta</taxon>
        <taxon>Marchantiophyta</taxon>
        <taxon>Marchantiopsida</taxon>
        <taxon>Marchantiidae</taxon>
        <taxon>Marchantiales</taxon>
        <taxon>Marchantiaceae</taxon>
        <taxon>Marchantia</taxon>
    </lineage>
</organism>
<accession>A0A2R6X7X9</accession>
<dbReference type="EMBL" id="KZ772703">
    <property type="protein sequence ID" value="PTQ42199.1"/>
    <property type="molecule type" value="Genomic_DNA"/>
</dbReference>
<protein>
    <submittedName>
        <fullName evidence="1">Uncharacterized protein</fullName>
    </submittedName>
</protein>
<name>A0A2R6X7X9_MARPO</name>
<dbReference type="Proteomes" id="UP000244005">
    <property type="component" value="Unassembled WGS sequence"/>
</dbReference>
<proteinExistence type="predicted"/>
<keyword evidence="2" id="KW-1185">Reference proteome</keyword>
<sequence>MQKKATESSTTQASQYLSSVRFLQPGLHCGNLLGMRWRRYRKFASGSRCLRSMCYVERESKPLSVVDDQHTMCADRSIRIHTRADMRRRSKAQPVQTSFQTVARHRGRENVAAVFCIDKCSPPKGRHALRSD</sequence>
<evidence type="ECO:0000313" key="1">
    <source>
        <dbReference type="EMBL" id="PTQ42199.1"/>
    </source>
</evidence>
<reference evidence="2" key="1">
    <citation type="journal article" date="2017" name="Cell">
        <title>Insights into land plant evolution garnered from the Marchantia polymorpha genome.</title>
        <authorList>
            <person name="Bowman J.L."/>
            <person name="Kohchi T."/>
            <person name="Yamato K.T."/>
            <person name="Jenkins J."/>
            <person name="Shu S."/>
            <person name="Ishizaki K."/>
            <person name="Yamaoka S."/>
            <person name="Nishihama R."/>
            <person name="Nakamura Y."/>
            <person name="Berger F."/>
            <person name="Adam C."/>
            <person name="Aki S.S."/>
            <person name="Althoff F."/>
            <person name="Araki T."/>
            <person name="Arteaga-Vazquez M.A."/>
            <person name="Balasubrmanian S."/>
            <person name="Barry K."/>
            <person name="Bauer D."/>
            <person name="Boehm C.R."/>
            <person name="Briginshaw L."/>
            <person name="Caballero-Perez J."/>
            <person name="Catarino B."/>
            <person name="Chen F."/>
            <person name="Chiyoda S."/>
            <person name="Chovatia M."/>
            <person name="Davies K.M."/>
            <person name="Delmans M."/>
            <person name="Demura T."/>
            <person name="Dierschke T."/>
            <person name="Dolan L."/>
            <person name="Dorantes-Acosta A.E."/>
            <person name="Eklund D.M."/>
            <person name="Florent S.N."/>
            <person name="Flores-Sandoval E."/>
            <person name="Fujiyama A."/>
            <person name="Fukuzawa H."/>
            <person name="Galik B."/>
            <person name="Grimanelli D."/>
            <person name="Grimwood J."/>
            <person name="Grossniklaus U."/>
            <person name="Hamada T."/>
            <person name="Haseloff J."/>
            <person name="Hetherington A.J."/>
            <person name="Higo A."/>
            <person name="Hirakawa Y."/>
            <person name="Hundley H.N."/>
            <person name="Ikeda Y."/>
            <person name="Inoue K."/>
            <person name="Inoue S.I."/>
            <person name="Ishida S."/>
            <person name="Jia Q."/>
            <person name="Kakita M."/>
            <person name="Kanazawa T."/>
            <person name="Kawai Y."/>
            <person name="Kawashima T."/>
            <person name="Kennedy M."/>
            <person name="Kinose K."/>
            <person name="Kinoshita T."/>
            <person name="Kohara Y."/>
            <person name="Koide E."/>
            <person name="Komatsu K."/>
            <person name="Kopischke S."/>
            <person name="Kubo M."/>
            <person name="Kyozuka J."/>
            <person name="Lagercrantz U."/>
            <person name="Lin S.S."/>
            <person name="Lindquist E."/>
            <person name="Lipzen A.M."/>
            <person name="Lu C.W."/>
            <person name="De Luna E."/>
            <person name="Martienssen R.A."/>
            <person name="Minamino N."/>
            <person name="Mizutani M."/>
            <person name="Mizutani M."/>
            <person name="Mochizuki N."/>
            <person name="Monte I."/>
            <person name="Mosher R."/>
            <person name="Nagasaki H."/>
            <person name="Nakagami H."/>
            <person name="Naramoto S."/>
            <person name="Nishitani K."/>
            <person name="Ohtani M."/>
            <person name="Okamoto T."/>
            <person name="Okumura M."/>
            <person name="Phillips J."/>
            <person name="Pollak B."/>
            <person name="Reinders A."/>
            <person name="Rovekamp M."/>
            <person name="Sano R."/>
            <person name="Sawa S."/>
            <person name="Schmid M.W."/>
            <person name="Shirakawa M."/>
            <person name="Solano R."/>
            <person name="Spunde A."/>
            <person name="Suetsugu N."/>
            <person name="Sugano S."/>
            <person name="Sugiyama A."/>
            <person name="Sun R."/>
            <person name="Suzuki Y."/>
            <person name="Takenaka M."/>
            <person name="Takezawa D."/>
            <person name="Tomogane H."/>
            <person name="Tsuzuki M."/>
            <person name="Ueda T."/>
            <person name="Umeda M."/>
            <person name="Ward J.M."/>
            <person name="Watanabe Y."/>
            <person name="Yazaki K."/>
            <person name="Yokoyama R."/>
            <person name="Yoshitake Y."/>
            <person name="Yotsui I."/>
            <person name="Zachgo S."/>
            <person name="Schmutz J."/>
        </authorList>
    </citation>
    <scope>NUCLEOTIDE SEQUENCE [LARGE SCALE GENOMIC DNA]</scope>
    <source>
        <strain evidence="2">Tak-1</strain>
    </source>
</reference>
<dbReference type="AlphaFoldDB" id="A0A2R6X7X9"/>
<dbReference type="Gramene" id="Mp2g05080.1">
    <property type="protein sequence ID" value="Mp2g05080.1.cds1"/>
    <property type="gene ID" value="Mp2g05080"/>
</dbReference>
<gene>
    <name evidence="1" type="ORF">MARPO_0031s0162</name>
</gene>